<dbReference type="EMBL" id="CACVKT020001362">
    <property type="protein sequence ID" value="CAC5367487.1"/>
    <property type="molecule type" value="Genomic_DNA"/>
</dbReference>
<evidence type="ECO:0000313" key="5">
    <source>
        <dbReference type="EMBL" id="CAC5367487.1"/>
    </source>
</evidence>
<dbReference type="InterPro" id="IPR002018">
    <property type="entry name" value="CarbesteraseB"/>
</dbReference>
<dbReference type="Gene3D" id="3.40.50.1820">
    <property type="entry name" value="alpha/beta hydrolase"/>
    <property type="match status" value="2"/>
</dbReference>
<dbReference type="OrthoDB" id="19653at2759"/>
<dbReference type="InterPro" id="IPR051093">
    <property type="entry name" value="Neuroligin/BSAL"/>
</dbReference>
<keyword evidence="6" id="KW-1185">Reference proteome</keyword>
<dbReference type="InterPro" id="IPR019826">
    <property type="entry name" value="Carboxylesterase_B_AS"/>
</dbReference>
<proteinExistence type="inferred from homology"/>
<gene>
    <name evidence="5" type="ORF">MCOR_7370</name>
</gene>
<feature type="chain" id="PRO_5027075079" evidence="3">
    <location>
        <begin position="18"/>
        <end position="1051"/>
    </location>
</feature>
<evidence type="ECO:0000256" key="1">
    <source>
        <dbReference type="ARBA" id="ARBA00005964"/>
    </source>
</evidence>
<name>A0A6J8AIF0_MYTCO</name>
<protein>
    <submittedName>
        <fullName evidence="5">NLGN</fullName>
    </submittedName>
</protein>
<comment type="similarity">
    <text evidence="1">Belongs to the type-B carboxylesterase/lipase family.</text>
</comment>
<reference evidence="5 6" key="1">
    <citation type="submission" date="2020-06" db="EMBL/GenBank/DDBJ databases">
        <authorList>
            <person name="Li R."/>
            <person name="Bekaert M."/>
        </authorList>
    </citation>
    <scope>NUCLEOTIDE SEQUENCE [LARGE SCALE GENOMIC DNA]</scope>
    <source>
        <strain evidence="6">wild</strain>
    </source>
</reference>
<keyword evidence="2" id="KW-0378">Hydrolase</keyword>
<feature type="domain" description="Carboxylesterase type B" evidence="4">
    <location>
        <begin position="24"/>
        <end position="511"/>
    </location>
</feature>
<evidence type="ECO:0000256" key="3">
    <source>
        <dbReference type="SAM" id="SignalP"/>
    </source>
</evidence>
<keyword evidence="3" id="KW-0732">Signal</keyword>
<dbReference type="Proteomes" id="UP000507470">
    <property type="component" value="Unassembled WGS sequence"/>
</dbReference>
<sequence>MFASLVFFLIIFNEVSSYSYYGPTRKTIYGLIRGKVTTRVPGLKVEEYLGVPYALPPIGQLRFKRPQKPFRWHPRVLKTTTVPPACPTINLAYIQWHKPGFTNLNEDCLYMNIYKPMTRQPKLPVLLFIHGGSNSDGMGAMVDGDILAANGQIIVVTFNFRVSVLGFYANERLGIKGNNGLMDQVLAMKWVQRNIKYFGGDPSRVTIYGHSSGASDVGAHLISPLTKGLYRNAIMHSGSPLAFWFMSKCVRSGNTLIIPKQCRRGTSLVFNETVKAEIIKLTRGSSITDFFSSIRFGQDVFESVIDGDIITDSPDKLYTCGRFHINSVLFITARDEGLQANPPEIEDYYANKTIDDIIYESYHLFPERLVQFDEDIRRSYKEWTQGSFLNYSHYLQMNADKVFFTPMMKTADRIAEKMKKVFILSFQYISENKPGPDWTGVQHGWDLFYTFGVPTIGHSNIAYTPRDASVSKDTMKLISEYVRKGYTSTESLKLEIYRPACKSYNKLDYVNGKTIVTNELNFRTPRIDFCYCTPQNSPIRNTVYGNISGKISIRVPNVEVEEYLGVPYASPPISHLRFKRPREPKPWKPIILETSELSPACPQYSMDYIQFHKPEFVKTAEDCLYMNIYVPRVDTALLPVLLFIHGGSNIVGMGAMLDGDILAAHEEIIVITLNYRLNVLGFYAAPENGIKGNNALMDQMLAMQWVQRNIKFFNGDPSKVTIYGHSAGAGNAGLHMLSDLTKGLFRNAIIHSGSAIANWMLSSCIKTSRMSVVPNNCQPGTSQITEDQQEDIKDLLNGDSIDKYLPKLGRQAVVVDGKFITGSPEKMFTCGKFHAGSVLLIMARDEGYPLDMSTYDETKKWLDIKYIIQYAALNLFPDRPGFQDSIKQELEKWKKLNISSYPQALQMLADIDMFVPMVKLADIISQWMNKVYTLSFEYISQNITGPDWIGVQHGWDLFYVFGIPTVGHPMFSYTPRDANVSKTTMNIICEFVKRGHWKLDNMELEIYNPDTKSYNKLDYVNGQTVVTQEVNYKQPRIDFWYKYLFPFNFTC</sequence>
<evidence type="ECO:0000313" key="6">
    <source>
        <dbReference type="Proteomes" id="UP000507470"/>
    </source>
</evidence>
<feature type="domain" description="Carboxylesterase type B" evidence="4">
    <location>
        <begin position="537"/>
        <end position="1040"/>
    </location>
</feature>
<dbReference type="SUPFAM" id="SSF53474">
    <property type="entry name" value="alpha/beta-Hydrolases"/>
    <property type="match status" value="2"/>
</dbReference>
<feature type="signal peptide" evidence="3">
    <location>
        <begin position="1"/>
        <end position="17"/>
    </location>
</feature>
<dbReference type="InterPro" id="IPR029058">
    <property type="entry name" value="AB_hydrolase_fold"/>
</dbReference>
<dbReference type="AlphaFoldDB" id="A0A6J8AIF0"/>
<evidence type="ECO:0000256" key="2">
    <source>
        <dbReference type="ARBA" id="ARBA00022801"/>
    </source>
</evidence>
<accession>A0A6J8AIF0</accession>
<organism evidence="5 6">
    <name type="scientific">Mytilus coruscus</name>
    <name type="common">Sea mussel</name>
    <dbReference type="NCBI Taxonomy" id="42192"/>
    <lineage>
        <taxon>Eukaryota</taxon>
        <taxon>Metazoa</taxon>
        <taxon>Spiralia</taxon>
        <taxon>Lophotrochozoa</taxon>
        <taxon>Mollusca</taxon>
        <taxon>Bivalvia</taxon>
        <taxon>Autobranchia</taxon>
        <taxon>Pteriomorphia</taxon>
        <taxon>Mytilida</taxon>
        <taxon>Mytiloidea</taxon>
        <taxon>Mytilidae</taxon>
        <taxon>Mytilinae</taxon>
        <taxon>Mytilus</taxon>
    </lineage>
</organism>
<dbReference type="PANTHER" id="PTHR43903">
    <property type="entry name" value="NEUROLIGIN"/>
    <property type="match status" value="1"/>
</dbReference>
<dbReference type="PROSITE" id="PS00122">
    <property type="entry name" value="CARBOXYLESTERASE_B_1"/>
    <property type="match status" value="1"/>
</dbReference>
<evidence type="ECO:0000259" key="4">
    <source>
        <dbReference type="Pfam" id="PF00135"/>
    </source>
</evidence>
<dbReference type="GO" id="GO:0016787">
    <property type="term" value="F:hydrolase activity"/>
    <property type="evidence" value="ECO:0007669"/>
    <property type="project" value="UniProtKB-KW"/>
</dbReference>
<dbReference type="Pfam" id="PF00135">
    <property type="entry name" value="COesterase"/>
    <property type="match status" value="2"/>
</dbReference>